<dbReference type="Pfam" id="PF13715">
    <property type="entry name" value="CarbopepD_reg_2"/>
    <property type="match status" value="1"/>
</dbReference>
<dbReference type="EMBL" id="BAABGZ010000008">
    <property type="protein sequence ID" value="GAA4347618.1"/>
    <property type="molecule type" value="Genomic_DNA"/>
</dbReference>
<dbReference type="SUPFAM" id="SSF49464">
    <property type="entry name" value="Carboxypeptidase regulatory domain-like"/>
    <property type="match status" value="1"/>
</dbReference>
<reference evidence="3" key="1">
    <citation type="journal article" date="2019" name="Int. J. Syst. Evol. Microbiol.">
        <title>The Global Catalogue of Microorganisms (GCM) 10K type strain sequencing project: providing services to taxonomists for standard genome sequencing and annotation.</title>
        <authorList>
            <consortium name="The Broad Institute Genomics Platform"/>
            <consortium name="The Broad Institute Genome Sequencing Center for Infectious Disease"/>
            <person name="Wu L."/>
            <person name="Ma J."/>
        </authorList>
    </citation>
    <scope>NUCLEOTIDE SEQUENCE [LARGE SCALE GENOMIC DNA]</scope>
    <source>
        <strain evidence="3">JCM 17923</strain>
    </source>
</reference>
<comment type="caution">
    <text evidence="2">The sequence shown here is derived from an EMBL/GenBank/DDBJ whole genome shotgun (WGS) entry which is preliminary data.</text>
</comment>
<accession>A0ABP8HYX1</accession>
<feature type="region of interest" description="Disordered" evidence="1">
    <location>
        <begin position="204"/>
        <end position="236"/>
    </location>
</feature>
<dbReference type="Gene3D" id="2.60.40.1120">
    <property type="entry name" value="Carboxypeptidase-like, regulatory domain"/>
    <property type="match status" value="1"/>
</dbReference>
<evidence type="ECO:0000313" key="3">
    <source>
        <dbReference type="Proteomes" id="UP001501153"/>
    </source>
</evidence>
<evidence type="ECO:0008006" key="4">
    <source>
        <dbReference type="Google" id="ProtNLM"/>
    </source>
</evidence>
<protein>
    <recommendedName>
        <fullName evidence="4">Carboxypeptidase-like regulatory domain-containing protein</fullName>
    </recommendedName>
</protein>
<dbReference type="InterPro" id="IPR008969">
    <property type="entry name" value="CarboxyPept-like_regulatory"/>
</dbReference>
<proteinExistence type="predicted"/>
<organism evidence="2 3">
    <name type="scientific">Hymenobacter saemangeumensis</name>
    <dbReference type="NCBI Taxonomy" id="1084522"/>
    <lineage>
        <taxon>Bacteria</taxon>
        <taxon>Pseudomonadati</taxon>
        <taxon>Bacteroidota</taxon>
        <taxon>Cytophagia</taxon>
        <taxon>Cytophagales</taxon>
        <taxon>Hymenobacteraceae</taxon>
        <taxon>Hymenobacter</taxon>
    </lineage>
</organism>
<name>A0ABP8HYX1_9BACT</name>
<gene>
    <name evidence="2" type="ORF">GCM10023185_02800</name>
</gene>
<evidence type="ECO:0000256" key="1">
    <source>
        <dbReference type="SAM" id="MobiDB-lite"/>
    </source>
</evidence>
<sequence>MRQPVVSIPKPCPKSWTAMTPTEAGRYCAACQTEVVDFTRMSEEEVLAYLAARQGQRVCGAMYIPVVEPAHQLQPRGVHGWLLALAALVGWHSLASCASKPPQVLPQASATFQTPTASQQQVTIRGQVIDDTLNRPLRGAYVFIAGTEYGTITDAQGNFTLSFPADWEPVRSGEVHLEVPGIAYMLQGATVKANLAGNPEPGLLAIRLPSSPDRGRLKGKPVPIQPPKPLSELGKK</sequence>
<keyword evidence="3" id="KW-1185">Reference proteome</keyword>
<dbReference type="Proteomes" id="UP001501153">
    <property type="component" value="Unassembled WGS sequence"/>
</dbReference>
<evidence type="ECO:0000313" key="2">
    <source>
        <dbReference type="EMBL" id="GAA4347618.1"/>
    </source>
</evidence>